<keyword evidence="2" id="KW-1185">Reference proteome</keyword>
<protein>
    <submittedName>
        <fullName evidence="1">Uncharacterized protein</fullName>
    </submittedName>
</protein>
<sequence>MTYTRVGDLRGSDKIVHCLLNSILSAKDAPYDMPR</sequence>
<organism evidence="1 2">
    <name type="scientific">Oligosphaera ethanolica</name>
    <dbReference type="NCBI Taxonomy" id="760260"/>
    <lineage>
        <taxon>Bacteria</taxon>
        <taxon>Pseudomonadati</taxon>
        <taxon>Lentisphaerota</taxon>
        <taxon>Oligosphaeria</taxon>
        <taxon>Oligosphaerales</taxon>
        <taxon>Oligosphaeraceae</taxon>
        <taxon>Oligosphaera</taxon>
    </lineage>
</organism>
<dbReference type="Proteomes" id="UP001238163">
    <property type="component" value="Unassembled WGS sequence"/>
</dbReference>
<evidence type="ECO:0000313" key="1">
    <source>
        <dbReference type="EMBL" id="MDQ0290785.1"/>
    </source>
</evidence>
<proteinExistence type="predicted"/>
<reference evidence="1" key="1">
    <citation type="submission" date="2023-07" db="EMBL/GenBank/DDBJ databases">
        <title>Genomic Encyclopedia of Type Strains, Phase IV (KMG-IV): sequencing the most valuable type-strain genomes for metagenomic binning, comparative biology and taxonomic classification.</title>
        <authorList>
            <person name="Goeker M."/>
        </authorList>
    </citation>
    <scope>NUCLEOTIDE SEQUENCE</scope>
    <source>
        <strain evidence="1">DSM 24202</strain>
    </source>
</reference>
<accession>A0AAE4APR2</accession>
<evidence type="ECO:0000313" key="2">
    <source>
        <dbReference type="Proteomes" id="UP001238163"/>
    </source>
</evidence>
<dbReference type="AlphaFoldDB" id="A0AAE4APR2"/>
<name>A0AAE4APR2_9BACT</name>
<gene>
    <name evidence="1" type="ORF">J3R75_002892</name>
</gene>
<dbReference type="EMBL" id="JAUSVL010000001">
    <property type="protein sequence ID" value="MDQ0290785.1"/>
    <property type="molecule type" value="Genomic_DNA"/>
</dbReference>
<comment type="caution">
    <text evidence="1">The sequence shown here is derived from an EMBL/GenBank/DDBJ whole genome shotgun (WGS) entry which is preliminary data.</text>
</comment>